<dbReference type="NCBIfam" id="TIGR00710">
    <property type="entry name" value="efflux_Bcr_CflA"/>
    <property type="match status" value="1"/>
</dbReference>
<evidence type="ECO:0000256" key="7">
    <source>
        <dbReference type="ARBA" id="ARBA00023136"/>
    </source>
</evidence>
<evidence type="ECO:0000256" key="8">
    <source>
        <dbReference type="RuleBase" id="RU365088"/>
    </source>
</evidence>
<name>A0A0J1GTM7_9GAMM</name>
<evidence type="ECO:0000256" key="2">
    <source>
        <dbReference type="ARBA" id="ARBA00006236"/>
    </source>
</evidence>
<keyword evidence="11" id="KW-1185">Reference proteome</keyword>
<dbReference type="PANTHER" id="PTHR23502:SF32">
    <property type="entry name" value="MULTIDRUG RESISTANCE PROTEIN D"/>
    <property type="match status" value="1"/>
</dbReference>
<keyword evidence="8" id="KW-0997">Cell inner membrane</keyword>
<evidence type="ECO:0000256" key="6">
    <source>
        <dbReference type="ARBA" id="ARBA00022989"/>
    </source>
</evidence>
<feature type="transmembrane region" description="Helical" evidence="8">
    <location>
        <begin position="221"/>
        <end position="248"/>
    </location>
</feature>
<dbReference type="GO" id="GO:1990961">
    <property type="term" value="P:xenobiotic detoxification by transmembrane export across the plasma membrane"/>
    <property type="evidence" value="ECO:0007669"/>
    <property type="project" value="InterPro"/>
</dbReference>
<protein>
    <recommendedName>
        <fullName evidence="8">Bcr/CflA family efflux transporter</fullName>
    </recommendedName>
</protein>
<feature type="transmembrane region" description="Helical" evidence="8">
    <location>
        <begin position="318"/>
        <end position="337"/>
    </location>
</feature>
<feature type="domain" description="Major facilitator superfamily (MFS) profile" evidence="9">
    <location>
        <begin position="18"/>
        <end position="400"/>
    </location>
</feature>
<evidence type="ECO:0000259" key="9">
    <source>
        <dbReference type="PROSITE" id="PS50850"/>
    </source>
</evidence>
<evidence type="ECO:0000256" key="1">
    <source>
        <dbReference type="ARBA" id="ARBA00004651"/>
    </source>
</evidence>
<dbReference type="PATRIC" id="fig|754436.4.peg.348"/>
<dbReference type="NCBIfam" id="NF008654">
    <property type="entry name" value="PRK11652.1"/>
    <property type="match status" value="1"/>
</dbReference>
<dbReference type="AlphaFoldDB" id="A0A0J1GTM7"/>
<dbReference type="OrthoDB" id="9814303at2"/>
<dbReference type="PROSITE" id="PS50850">
    <property type="entry name" value="MFS"/>
    <property type="match status" value="1"/>
</dbReference>
<feature type="transmembrane region" description="Helical" evidence="8">
    <location>
        <begin position="285"/>
        <end position="306"/>
    </location>
</feature>
<feature type="transmembrane region" description="Helical" evidence="8">
    <location>
        <begin position="84"/>
        <end position="101"/>
    </location>
</feature>
<dbReference type="InterPro" id="IPR011701">
    <property type="entry name" value="MFS"/>
</dbReference>
<dbReference type="Proteomes" id="UP000036426">
    <property type="component" value="Unassembled WGS sequence"/>
</dbReference>
<comment type="subcellular location">
    <subcellularLocation>
        <location evidence="8">Cell inner membrane</location>
        <topology evidence="8">Multi-pass membrane protein</topology>
    </subcellularLocation>
    <subcellularLocation>
        <location evidence="1">Cell membrane</location>
        <topology evidence="1">Multi-pass membrane protein</topology>
    </subcellularLocation>
</comment>
<dbReference type="Gene3D" id="1.20.1720.10">
    <property type="entry name" value="Multidrug resistance protein D"/>
    <property type="match status" value="1"/>
</dbReference>
<dbReference type="PANTHER" id="PTHR23502">
    <property type="entry name" value="MAJOR FACILITATOR SUPERFAMILY"/>
    <property type="match status" value="1"/>
</dbReference>
<dbReference type="Pfam" id="PF07690">
    <property type="entry name" value="MFS_1"/>
    <property type="match status" value="1"/>
</dbReference>
<accession>A0A0J1GTM7</accession>
<dbReference type="GO" id="GO:0042910">
    <property type="term" value="F:xenobiotic transmembrane transporter activity"/>
    <property type="evidence" value="ECO:0007669"/>
    <property type="project" value="InterPro"/>
</dbReference>
<keyword evidence="6 8" id="KW-1133">Transmembrane helix</keyword>
<organism evidence="10 11">
    <name type="scientific">Photobacterium aphoticum</name>
    <dbReference type="NCBI Taxonomy" id="754436"/>
    <lineage>
        <taxon>Bacteria</taxon>
        <taxon>Pseudomonadati</taxon>
        <taxon>Pseudomonadota</taxon>
        <taxon>Gammaproteobacteria</taxon>
        <taxon>Vibrionales</taxon>
        <taxon>Vibrionaceae</taxon>
        <taxon>Photobacterium</taxon>
    </lineage>
</organism>
<dbReference type="GO" id="GO:0005886">
    <property type="term" value="C:plasma membrane"/>
    <property type="evidence" value="ECO:0007669"/>
    <property type="project" value="UniProtKB-SubCell"/>
</dbReference>
<dbReference type="InterPro" id="IPR020846">
    <property type="entry name" value="MFS_dom"/>
</dbReference>
<keyword evidence="3 8" id="KW-0813">Transport</keyword>
<keyword evidence="7 8" id="KW-0472">Membrane</keyword>
<comment type="caution">
    <text evidence="8">Lacks conserved residue(s) required for the propagation of feature annotation.</text>
</comment>
<feature type="transmembrane region" description="Helical" evidence="8">
    <location>
        <begin position="145"/>
        <end position="166"/>
    </location>
</feature>
<feature type="transmembrane region" description="Helical" evidence="8">
    <location>
        <begin position="349"/>
        <end position="369"/>
    </location>
</feature>
<sequence>MRKPVVDQQSSSTSMARLLFLIIVLVAVGQMTQTMYVPSIPAMSEFFSVKSSYLQAVMAAYLIPYGLSQFIYGPLSDRIGRRPVIMIGMSIYLVGAIVALFAPSFEWFLMASFVQGMGTGCSGAMSRTVTRDCYDGPELHRANSLVSMGVIFSPLLAPVLGGYLSTVFAWQASYVFLLVFGVVVTLAMLFWFTETLPVEKRRHERVMVSYRYVLGNRRFQGYVLCLIATFAGIAVFEAAAGVLLGSVLKLDPKTVSLLFVLPLPGYMAGAWLSSAIAKRWGNTRAMYAGMLAIIAGAVTILIPGMAGLVTVNTLIGGAFIYFIGAGVLFPAATTAAIQPFPHHAGTAGAILGGLQNLGAGIATLAASMMRAEDQYSLGAVMTVMAILVVVSMFWVRRSEHQESHAVMQ</sequence>
<evidence type="ECO:0000313" key="11">
    <source>
        <dbReference type="Proteomes" id="UP000036426"/>
    </source>
</evidence>
<dbReference type="EMBL" id="LDOV01000003">
    <property type="protein sequence ID" value="KLV02789.1"/>
    <property type="molecule type" value="Genomic_DNA"/>
</dbReference>
<reference evidence="10 11" key="1">
    <citation type="submission" date="2015-05" db="EMBL/GenBank/DDBJ databases">
        <title>Photobacterium galathea sp. nov.</title>
        <authorList>
            <person name="Machado H."/>
            <person name="Gram L."/>
        </authorList>
    </citation>
    <scope>NUCLEOTIDE SEQUENCE [LARGE SCALE GENOMIC DNA]</scope>
    <source>
        <strain evidence="10 11">DSM 25995</strain>
    </source>
</reference>
<keyword evidence="5 8" id="KW-0812">Transmembrane</keyword>
<evidence type="ECO:0000256" key="3">
    <source>
        <dbReference type="ARBA" id="ARBA00022448"/>
    </source>
</evidence>
<dbReference type="InterPro" id="IPR004812">
    <property type="entry name" value="Efflux_drug-R_Bcr/CmlA"/>
</dbReference>
<feature type="transmembrane region" description="Helical" evidence="8">
    <location>
        <begin position="375"/>
        <end position="395"/>
    </location>
</feature>
<dbReference type="InterPro" id="IPR036259">
    <property type="entry name" value="MFS_trans_sf"/>
</dbReference>
<gene>
    <name evidence="10" type="ORF">ABT58_01660</name>
</gene>
<proteinExistence type="inferred from homology"/>
<dbReference type="SUPFAM" id="SSF103473">
    <property type="entry name" value="MFS general substrate transporter"/>
    <property type="match status" value="1"/>
</dbReference>
<evidence type="ECO:0000256" key="4">
    <source>
        <dbReference type="ARBA" id="ARBA00022475"/>
    </source>
</evidence>
<feature type="transmembrane region" description="Helical" evidence="8">
    <location>
        <begin position="254"/>
        <end position="273"/>
    </location>
</feature>
<feature type="transmembrane region" description="Helical" evidence="8">
    <location>
        <begin position="172"/>
        <end position="192"/>
    </location>
</feature>
<feature type="transmembrane region" description="Helical" evidence="8">
    <location>
        <begin position="53"/>
        <end position="72"/>
    </location>
</feature>
<evidence type="ECO:0000313" key="10">
    <source>
        <dbReference type="EMBL" id="KLV02789.1"/>
    </source>
</evidence>
<keyword evidence="4" id="KW-1003">Cell membrane</keyword>
<comment type="caution">
    <text evidence="10">The sequence shown here is derived from an EMBL/GenBank/DDBJ whole genome shotgun (WGS) entry which is preliminary data.</text>
</comment>
<comment type="similarity">
    <text evidence="2 8">Belongs to the major facilitator superfamily. Bcr/CmlA family.</text>
</comment>
<evidence type="ECO:0000256" key="5">
    <source>
        <dbReference type="ARBA" id="ARBA00022692"/>
    </source>
</evidence>
<dbReference type="CDD" id="cd17320">
    <property type="entry name" value="MFS_MdfA_MDR_like"/>
    <property type="match status" value="1"/>
</dbReference>